<organism evidence="1">
    <name type="scientific">Anguilla anguilla</name>
    <name type="common">European freshwater eel</name>
    <name type="synonym">Muraena anguilla</name>
    <dbReference type="NCBI Taxonomy" id="7936"/>
    <lineage>
        <taxon>Eukaryota</taxon>
        <taxon>Metazoa</taxon>
        <taxon>Chordata</taxon>
        <taxon>Craniata</taxon>
        <taxon>Vertebrata</taxon>
        <taxon>Euteleostomi</taxon>
        <taxon>Actinopterygii</taxon>
        <taxon>Neopterygii</taxon>
        <taxon>Teleostei</taxon>
        <taxon>Anguilliformes</taxon>
        <taxon>Anguillidae</taxon>
        <taxon>Anguilla</taxon>
    </lineage>
</organism>
<proteinExistence type="predicted"/>
<evidence type="ECO:0000313" key="1">
    <source>
        <dbReference type="EMBL" id="JAH58343.1"/>
    </source>
</evidence>
<dbReference type="EMBL" id="GBXM01050234">
    <property type="protein sequence ID" value="JAH58343.1"/>
    <property type="molecule type" value="Transcribed_RNA"/>
</dbReference>
<name>A0A0E9U050_ANGAN</name>
<sequence length="12" mass="1149">MHNSSGNGAAFG</sequence>
<reference evidence="1" key="1">
    <citation type="submission" date="2014-11" db="EMBL/GenBank/DDBJ databases">
        <authorList>
            <person name="Amaro Gonzalez C."/>
        </authorList>
    </citation>
    <scope>NUCLEOTIDE SEQUENCE</scope>
</reference>
<reference evidence="1" key="2">
    <citation type="journal article" date="2015" name="Fish Shellfish Immunol.">
        <title>Early steps in the European eel (Anguilla anguilla)-Vibrio vulnificus interaction in the gills: Role of the RtxA13 toxin.</title>
        <authorList>
            <person name="Callol A."/>
            <person name="Pajuelo D."/>
            <person name="Ebbesson L."/>
            <person name="Teles M."/>
            <person name="MacKenzie S."/>
            <person name="Amaro C."/>
        </authorList>
    </citation>
    <scope>NUCLEOTIDE SEQUENCE</scope>
</reference>
<accession>A0A0E9U050</accession>
<protein>
    <submittedName>
        <fullName evidence="1">Uncharacterized protein</fullName>
    </submittedName>
</protein>